<dbReference type="EMBL" id="MU001500">
    <property type="protein sequence ID" value="KAF2444975.1"/>
    <property type="molecule type" value="Genomic_DNA"/>
</dbReference>
<comment type="caution">
    <text evidence="1">The sequence shown here is derived from an EMBL/GenBank/DDBJ whole genome shotgun (WGS) entry which is preliminary data.</text>
</comment>
<dbReference type="AlphaFoldDB" id="A0A9P4PJ27"/>
<protein>
    <submittedName>
        <fullName evidence="1">Uncharacterized protein</fullName>
    </submittedName>
</protein>
<reference evidence="1" key="1">
    <citation type="journal article" date="2020" name="Stud. Mycol.">
        <title>101 Dothideomycetes genomes: a test case for predicting lifestyles and emergence of pathogens.</title>
        <authorList>
            <person name="Haridas S."/>
            <person name="Albert R."/>
            <person name="Binder M."/>
            <person name="Bloem J."/>
            <person name="Labutti K."/>
            <person name="Salamov A."/>
            <person name="Andreopoulos B."/>
            <person name="Baker S."/>
            <person name="Barry K."/>
            <person name="Bills G."/>
            <person name="Bluhm B."/>
            <person name="Cannon C."/>
            <person name="Castanera R."/>
            <person name="Culley D."/>
            <person name="Daum C."/>
            <person name="Ezra D."/>
            <person name="Gonzalez J."/>
            <person name="Henrissat B."/>
            <person name="Kuo A."/>
            <person name="Liang C."/>
            <person name="Lipzen A."/>
            <person name="Lutzoni F."/>
            <person name="Magnuson J."/>
            <person name="Mondo S."/>
            <person name="Nolan M."/>
            <person name="Ohm R."/>
            <person name="Pangilinan J."/>
            <person name="Park H.-J."/>
            <person name="Ramirez L."/>
            <person name="Alfaro M."/>
            <person name="Sun H."/>
            <person name="Tritt A."/>
            <person name="Yoshinaga Y."/>
            <person name="Zwiers L.-H."/>
            <person name="Turgeon B."/>
            <person name="Goodwin S."/>
            <person name="Spatafora J."/>
            <person name="Crous P."/>
            <person name="Grigoriev I."/>
        </authorList>
    </citation>
    <scope>NUCLEOTIDE SEQUENCE</scope>
    <source>
        <strain evidence="1">CBS 690.94</strain>
    </source>
</reference>
<gene>
    <name evidence="1" type="ORF">P171DRAFT_485051</name>
</gene>
<organism evidence="1 2">
    <name type="scientific">Karstenula rhodostoma CBS 690.94</name>
    <dbReference type="NCBI Taxonomy" id="1392251"/>
    <lineage>
        <taxon>Eukaryota</taxon>
        <taxon>Fungi</taxon>
        <taxon>Dikarya</taxon>
        <taxon>Ascomycota</taxon>
        <taxon>Pezizomycotina</taxon>
        <taxon>Dothideomycetes</taxon>
        <taxon>Pleosporomycetidae</taxon>
        <taxon>Pleosporales</taxon>
        <taxon>Massarineae</taxon>
        <taxon>Didymosphaeriaceae</taxon>
        <taxon>Karstenula</taxon>
    </lineage>
</organism>
<dbReference type="OrthoDB" id="5413827at2759"/>
<accession>A0A9P4PJ27</accession>
<evidence type="ECO:0000313" key="1">
    <source>
        <dbReference type="EMBL" id="KAF2444975.1"/>
    </source>
</evidence>
<keyword evidence="2" id="KW-1185">Reference proteome</keyword>
<name>A0A9P4PJ27_9PLEO</name>
<evidence type="ECO:0000313" key="2">
    <source>
        <dbReference type="Proteomes" id="UP000799764"/>
    </source>
</evidence>
<sequence length="232" mass="26713">MFLVNKVIYNEARAVLYGQNTYNINININTNAFSKGLDGSNVFGLFDDPARKHLLRDLRAITLHINMDDGSPLAMEHHRQRLQRFVRELQMYSHDSEQKFLLRKLKVDWHATPPRRPAKGVMAYIFGLEGLTALSGINEVEFTGTYVPPWLIECLTRCLKGSAEPPSPIDYLETVVRKRQRDKGDGVERRHKNVVVSTKKWCDPCLNWAEFANREGIKIPEDDRLMFPGLKC</sequence>
<dbReference type="Proteomes" id="UP000799764">
    <property type="component" value="Unassembled WGS sequence"/>
</dbReference>
<proteinExistence type="predicted"/>